<comment type="caution">
    <text evidence="1">The sequence shown here is derived from an EMBL/GenBank/DDBJ whole genome shotgun (WGS) entry which is preliminary data.</text>
</comment>
<dbReference type="InterPro" id="IPR038555">
    <property type="entry name" value="Zincin_1_sf"/>
</dbReference>
<dbReference type="CDD" id="cd12952">
    <property type="entry name" value="MMP_ACEL2062"/>
    <property type="match status" value="1"/>
</dbReference>
<sequence length="144" mass="15902">MQSGTVSREAAQWDERKAPGLEVFEELARVAYAGLPGDFRALTGDIEIRVAEFPDDEALDALEMDDPFDLLGLFEGTGLAHDAAAGVTGRLPNRIWLYRRPILDYWAEHDETLGAIVSHVLIHEIGHHFGLSDDDMDAIEADAE</sequence>
<evidence type="ECO:0000313" key="1">
    <source>
        <dbReference type="EMBL" id="MBH0237299.1"/>
    </source>
</evidence>
<organism evidence="1 2">
    <name type="scientific">Methylobrevis albus</name>
    <dbReference type="NCBI Taxonomy" id="2793297"/>
    <lineage>
        <taxon>Bacteria</taxon>
        <taxon>Pseudomonadati</taxon>
        <taxon>Pseudomonadota</taxon>
        <taxon>Alphaproteobacteria</taxon>
        <taxon>Hyphomicrobiales</taxon>
        <taxon>Pleomorphomonadaceae</taxon>
        <taxon>Methylobrevis</taxon>
    </lineage>
</organism>
<dbReference type="Pfam" id="PF06262">
    <property type="entry name" value="Zincin_1"/>
    <property type="match status" value="1"/>
</dbReference>
<dbReference type="Proteomes" id="UP000631694">
    <property type="component" value="Unassembled WGS sequence"/>
</dbReference>
<name>A0A931I0V2_9HYPH</name>
<evidence type="ECO:0000313" key="2">
    <source>
        <dbReference type="Proteomes" id="UP000631694"/>
    </source>
</evidence>
<accession>A0A931I0V2</accession>
<dbReference type="AlphaFoldDB" id="A0A931I0V2"/>
<keyword evidence="2" id="KW-1185">Reference proteome</keyword>
<dbReference type="RefSeq" id="WP_197310394.1">
    <property type="nucleotide sequence ID" value="NZ_JADZLT010000042.1"/>
</dbReference>
<protein>
    <submittedName>
        <fullName evidence="1">Metallopeptidase family protein</fullName>
    </submittedName>
</protein>
<proteinExistence type="predicted"/>
<dbReference type="SUPFAM" id="SSF55486">
    <property type="entry name" value="Metalloproteases ('zincins'), catalytic domain"/>
    <property type="match status" value="1"/>
</dbReference>
<dbReference type="EMBL" id="JADZLT010000042">
    <property type="protein sequence ID" value="MBH0237299.1"/>
    <property type="molecule type" value="Genomic_DNA"/>
</dbReference>
<reference evidence="1" key="1">
    <citation type="submission" date="2020-12" db="EMBL/GenBank/DDBJ databases">
        <title>Methylobrevis albus sp. nov., isolated from fresh water lack sediment.</title>
        <authorList>
            <person name="Zou Q."/>
        </authorList>
    </citation>
    <scope>NUCLEOTIDE SEQUENCE</scope>
    <source>
        <strain evidence="1">L22</strain>
    </source>
</reference>
<dbReference type="Gene3D" id="3.30.2010.20">
    <property type="match status" value="1"/>
</dbReference>
<dbReference type="InterPro" id="IPR010428">
    <property type="entry name" value="Zincin_1"/>
</dbReference>
<gene>
    <name evidence="1" type="ORF">I5731_05645</name>
</gene>